<dbReference type="PANTHER" id="PTHR14477">
    <property type="entry name" value="CUB DOMAIN-CONTAINING PROTEIN 1"/>
    <property type="match status" value="1"/>
</dbReference>
<feature type="domain" description="CDCP1 second and fifth CUB" evidence="4">
    <location>
        <begin position="51"/>
        <end position="147"/>
    </location>
</feature>
<proteinExistence type="predicted"/>
<reference evidence="5" key="1">
    <citation type="submission" date="2025-08" db="UniProtKB">
        <authorList>
            <consortium name="Ensembl"/>
        </authorList>
    </citation>
    <scope>IDENTIFICATION</scope>
</reference>
<feature type="region of interest" description="Disordered" evidence="1">
    <location>
        <begin position="653"/>
        <end position="702"/>
    </location>
</feature>
<reference evidence="5" key="2">
    <citation type="submission" date="2025-09" db="UniProtKB">
        <authorList>
            <consortium name="Ensembl"/>
        </authorList>
    </citation>
    <scope>IDENTIFICATION</scope>
</reference>
<dbReference type="Pfam" id="PF23668">
    <property type="entry name" value="CUB_CDCP1_2"/>
    <property type="match status" value="2"/>
</dbReference>
<evidence type="ECO:0000256" key="1">
    <source>
        <dbReference type="SAM" id="MobiDB-lite"/>
    </source>
</evidence>
<dbReference type="SUPFAM" id="SSF49854">
    <property type="entry name" value="Spermadhesin, CUB domain"/>
    <property type="match status" value="1"/>
</dbReference>
<dbReference type="GeneTree" id="ENSGT00390000010209"/>
<feature type="domain" description="CDCP1 third and sixth CUB" evidence="3">
    <location>
        <begin position="436"/>
        <end position="548"/>
    </location>
</feature>
<keyword evidence="2" id="KW-0812">Transmembrane</keyword>
<keyword evidence="2" id="KW-1133">Transmembrane helix</keyword>
<feature type="compositionally biased region" description="Polar residues" evidence="1">
    <location>
        <begin position="672"/>
        <end position="682"/>
    </location>
</feature>
<dbReference type="Pfam" id="PF23665">
    <property type="entry name" value="CDCP1_CUB_6"/>
    <property type="match status" value="1"/>
</dbReference>
<dbReference type="InterPro" id="IPR056269">
    <property type="entry name" value="CUB_CDCP1_2nd_5th"/>
</dbReference>
<accession>A0A3P9CWX8</accession>
<feature type="domain" description="CDCP1 second and fifth CUB" evidence="4">
    <location>
        <begin position="337"/>
        <end position="418"/>
    </location>
</feature>
<feature type="compositionally biased region" description="Polar residues" evidence="1">
    <location>
        <begin position="653"/>
        <end position="665"/>
    </location>
</feature>
<dbReference type="InterPro" id="IPR056266">
    <property type="entry name" value="CDCP1_CUB_3rd_6th"/>
</dbReference>
<keyword evidence="6" id="KW-1185">Reference proteome</keyword>
<dbReference type="Proteomes" id="UP000265160">
    <property type="component" value="Unplaced"/>
</dbReference>
<evidence type="ECO:0000259" key="3">
    <source>
        <dbReference type="Pfam" id="PF23665"/>
    </source>
</evidence>
<dbReference type="InterPro" id="IPR038811">
    <property type="entry name" value="CDCP1"/>
</dbReference>
<organism evidence="5 6">
    <name type="scientific">Maylandia zebra</name>
    <name type="common">zebra mbuna</name>
    <dbReference type="NCBI Taxonomy" id="106582"/>
    <lineage>
        <taxon>Eukaryota</taxon>
        <taxon>Metazoa</taxon>
        <taxon>Chordata</taxon>
        <taxon>Craniata</taxon>
        <taxon>Vertebrata</taxon>
        <taxon>Euteleostomi</taxon>
        <taxon>Actinopterygii</taxon>
        <taxon>Neopterygii</taxon>
        <taxon>Teleostei</taxon>
        <taxon>Neoteleostei</taxon>
        <taxon>Acanthomorphata</taxon>
        <taxon>Ovalentaria</taxon>
        <taxon>Cichlomorphae</taxon>
        <taxon>Cichliformes</taxon>
        <taxon>Cichlidae</taxon>
        <taxon>African cichlids</taxon>
        <taxon>Pseudocrenilabrinae</taxon>
        <taxon>Haplochromini</taxon>
        <taxon>Maylandia</taxon>
        <taxon>Maylandia zebra complex</taxon>
    </lineage>
</organism>
<name>A0A3P9CWX8_9CICH</name>
<sequence length="702" mass="76980">SPSRATSSRQQVQIKVFSVRLNVLSGLTQHEWIHFLLSDCTTKSCSGHIIQTDFSSTDVLRFNRTFTWNLAAAAPKAFQIDFTNTGLKQINPSEKCPDRHTYTLQAFQSTGNVAVGKYCRSGTISSAQILKSGTLARISLTLPKGTSSSELLSPDYPESFPDDDIMEWYFQVPDKHGVDVQFLNLTQPDCVKKEVAVEYHQKGRVTSVLGLNDTQPLQNQGDFLLTLRNCEMERAPADSPGLTFTLKVSASSPASTVPCRVDLSKTEGLSLNISTVTSTPDCVMKINSAKKDNITVTSSADLSFEDCFPGNMEVRATTSFRSDCSSGKCPDPVSLSVPLLPSCLPAPLSRVTWILRPGQHGTVKLISPTGPLKQSLPGQLCDDSVTINVAEENGATIGTFCPNGAIQTVHIHTSVSVTWWSSMNAKAPRSAVLNAKRYIFTVSPKRDTPELVATPAWPAGMKAYSTVSWIVSVPPKMEAQLIFTKLSQPKCINRHTNIRVQRMGSPKEDYSHREDEVANSELTVSESFYLNMSNCLPERGNFSVITKISLQKSLLLINILSVVAALLVIFVMVLVVVCVVIRKKKKKLNHEVSVYNPNGINFLPGYNGPPKTHEDDDAHVYTSIDDTLVYTHLLKKGADIGIYGETYQHFTGHTDSQKPLLSSQKGPPLPNRSPSQDQTLMDQSEDEQSSNLGPRLEPEGGN</sequence>
<evidence type="ECO:0000259" key="4">
    <source>
        <dbReference type="Pfam" id="PF23668"/>
    </source>
</evidence>
<evidence type="ECO:0000313" key="6">
    <source>
        <dbReference type="Proteomes" id="UP000265160"/>
    </source>
</evidence>
<dbReference type="Ensembl" id="ENSMZET00005027446.1">
    <property type="protein sequence ID" value="ENSMZEP00005026589.1"/>
    <property type="gene ID" value="ENSMZEG00005019830.1"/>
</dbReference>
<evidence type="ECO:0000256" key="2">
    <source>
        <dbReference type="SAM" id="Phobius"/>
    </source>
</evidence>
<keyword evidence="2" id="KW-0472">Membrane</keyword>
<dbReference type="InterPro" id="IPR035914">
    <property type="entry name" value="Sperma_CUB_dom_sf"/>
</dbReference>
<dbReference type="PANTHER" id="PTHR14477:SF1">
    <property type="entry name" value="CUB DOMAIN-CONTAINING PROTEIN 1"/>
    <property type="match status" value="1"/>
</dbReference>
<protein>
    <submittedName>
        <fullName evidence="5">CUB domain containing protein 1a</fullName>
    </submittedName>
</protein>
<feature type="transmembrane region" description="Helical" evidence="2">
    <location>
        <begin position="555"/>
        <end position="581"/>
    </location>
</feature>
<evidence type="ECO:0000313" key="5">
    <source>
        <dbReference type="Ensembl" id="ENSMZEP00005026589.1"/>
    </source>
</evidence>
<dbReference type="AlphaFoldDB" id="A0A3P9CWX8"/>